<comment type="caution">
    <text evidence="1">The sequence shown here is derived from an EMBL/GenBank/DDBJ whole genome shotgun (WGS) entry which is preliminary data.</text>
</comment>
<gene>
    <name evidence="1" type="ORF">D5086_0000195640</name>
</gene>
<dbReference type="EMBL" id="RCHU01000641">
    <property type="protein sequence ID" value="TKR99175.1"/>
    <property type="molecule type" value="Genomic_DNA"/>
</dbReference>
<dbReference type="PANTHER" id="PTHR37610:SF40">
    <property type="entry name" value="OS01G0909600 PROTEIN"/>
    <property type="match status" value="1"/>
</dbReference>
<protein>
    <recommendedName>
        <fullName evidence="2">Retrotransposon Copia-like N-terminal domain-containing protein</fullName>
    </recommendedName>
</protein>
<dbReference type="PANTHER" id="PTHR37610">
    <property type="entry name" value="CCHC-TYPE DOMAIN-CONTAINING PROTEIN"/>
    <property type="match status" value="1"/>
</dbReference>
<name>A0A4V6A7Z1_POPAL</name>
<proteinExistence type="predicted"/>
<reference evidence="1" key="1">
    <citation type="submission" date="2018-10" db="EMBL/GenBank/DDBJ databases">
        <title>Population genomic analysis revealed the cold adaptation of white poplar.</title>
        <authorList>
            <person name="Liu Y.-J."/>
        </authorList>
    </citation>
    <scope>NUCLEOTIDE SEQUENCE [LARGE SCALE GENOMIC DNA]</scope>
    <source>
        <strain evidence="1">PAL-ZL1</strain>
    </source>
</reference>
<sequence>MASRGLENIEGSIAPSSFNQHLAVSLALGGRSKIEFIDKSIVAPDVNSPQYKSWFASDQMVQSWLLNIMEPHIAEIFSYSESAADLWDAVKEMYGNQNNAARVFQLKKDISCLHQEGK</sequence>
<organism evidence="1">
    <name type="scientific">Populus alba</name>
    <name type="common">White poplar</name>
    <dbReference type="NCBI Taxonomy" id="43335"/>
    <lineage>
        <taxon>Eukaryota</taxon>
        <taxon>Viridiplantae</taxon>
        <taxon>Streptophyta</taxon>
        <taxon>Embryophyta</taxon>
        <taxon>Tracheophyta</taxon>
        <taxon>Spermatophyta</taxon>
        <taxon>Magnoliopsida</taxon>
        <taxon>eudicotyledons</taxon>
        <taxon>Gunneridae</taxon>
        <taxon>Pentapetalae</taxon>
        <taxon>rosids</taxon>
        <taxon>fabids</taxon>
        <taxon>Malpighiales</taxon>
        <taxon>Salicaceae</taxon>
        <taxon>Saliceae</taxon>
        <taxon>Populus</taxon>
    </lineage>
</organism>
<dbReference type="AlphaFoldDB" id="A0A4V6A7Z1"/>
<evidence type="ECO:0008006" key="2">
    <source>
        <dbReference type="Google" id="ProtNLM"/>
    </source>
</evidence>
<accession>A0A4V6A7Z1</accession>
<evidence type="ECO:0000313" key="1">
    <source>
        <dbReference type="EMBL" id="TKR99175.1"/>
    </source>
</evidence>